<evidence type="ECO:0000313" key="2">
    <source>
        <dbReference type="Proteomes" id="UP000027931"/>
    </source>
</evidence>
<organism evidence="1 2">
    <name type="scientific">Tumebacillus flagellatus</name>
    <dbReference type="NCBI Taxonomy" id="1157490"/>
    <lineage>
        <taxon>Bacteria</taxon>
        <taxon>Bacillati</taxon>
        <taxon>Bacillota</taxon>
        <taxon>Bacilli</taxon>
        <taxon>Bacillales</taxon>
        <taxon>Alicyclobacillaceae</taxon>
        <taxon>Tumebacillus</taxon>
    </lineage>
</organism>
<dbReference type="STRING" id="1157490.EL26_20675"/>
<keyword evidence="2" id="KW-1185">Reference proteome</keyword>
<dbReference type="Proteomes" id="UP000027931">
    <property type="component" value="Unassembled WGS sequence"/>
</dbReference>
<protein>
    <submittedName>
        <fullName evidence="1">Uncharacterized protein</fullName>
    </submittedName>
</protein>
<evidence type="ECO:0000313" key="1">
    <source>
        <dbReference type="EMBL" id="KEO81490.1"/>
    </source>
</evidence>
<sequence length="165" mass="18492">MFKKIASIVCGWFRRGTSRPTGSFIDSPSVPRVQKVWMGGANGREIVVQSLPIERYLQILPRLDNIPALIMQHGNFRSQPVEFITAALDVAKEEIIQIIEVASGLNRKWIVKNVSLAELVRFIQAVYEVNEFEFIVGEIKKKMGGMVEAALQTAQIVPEEVDTHG</sequence>
<dbReference type="RefSeq" id="WP_038093097.1">
    <property type="nucleotide sequence ID" value="NZ_JMIR01000037.1"/>
</dbReference>
<accession>A0A074LLQ7</accession>
<proteinExistence type="predicted"/>
<dbReference type="EMBL" id="JMIR01000037">
    <property type="protein sequence ID" value="KEO81490.1"/>
    <property type="molecule type" value="Genomic_DNA"/>
</dbReference>
<name>A0A074LLQ7_9BACL</name>
<reference evidence="1 2" key="1">
    <citation type="journal article" date="2013" name="Int. J. Syst. Evol. Microbiol.">
        <title>Tumebacillus flagellatus sp. nov., an alpha-amylase/pullulanase-producing bacterium isolated from cassava wastewater.</title>
        <authorList>
            <person name="Wang Q."/>
            <person name="Xie N."/>
            <person name="Qin Y."/>
            <person name="Shen N."/>
            <person name="Zhu J."/>
            <person name="Mi H."/>
            <person name="Huang R."/>
        </authorList>
    </citation>
    <scope>NUCLEOTIDE SEQUENCE [LARGE SCALE GENOMIC DNA]</scope>
    <source>
        <strain evidence="1 2">GST4</strain>
    </source>
</reference>
<dbReference type="AlphaFoldDB" id="A0A074LLQ7"/>
<gene>
    <name evidence="1" type="ORF">EL26_20675</name>
</gene>
<comment type="caution">
    <text evidence="1">The sequence shown here is derived from an EMBL/GenBank/DDBJ whole genome shotgun (WGS) entry which is preliminary data.</text>
</comment>
<dbReference type="OrthoDB" id="9845275at2"/>